<dbReference type="SUPFAM" id="SSF50129">
    <property type="entry name" value="GroES-like"/>
    <property type="match status" value="1"/>
</dbReference>
<evidence type="ECO:0000256" key="4">
    <source>
        <dbReference type="ARBA" id="ARBA00022833"/>
    </source>
</evidence>
<dbReference type="Proteomes" id="UP000078492">
    <property type="component" value="Unassembled WGS sequence"/>
</dbReference>
<dbReference type="GO" id="GO:0016491">
    <property type="term" value="F:oxidoreductase activity"/>
    <property type="evidence" value="ECO:0007669"/>
    <property type="project" value="UniProtKB-KW"/>
</dbReference>
<feature type="domain" description="Alcohol dehydrogenase-like N-terminal" evidence="6">
    <location>
        <begin position="73"/>
        <end position="150"/>
    </location>
</feature>
<dbReference type="InterPro" id="IPR013154">
    <property type="entry name" value="ADH-like_N"/>
</dbReference>
<dbReference type="Pfam" id="PF08240">
    <property type="entry name" value="ADH_N"/>
    <property type="match status" value="1"/>
</dbReference>
<evidence type="ECO:0000256" key="2">
    <source>
        <dbReference type="ARBA" id="ARBA00008072"/>
    </source>
</evidence>
<dbReference type="AlphaFoldDB" id="A0A195E2U1"/>
<evidence type="ECO:0000256" key="5">
    <source>
        <dbReference type="ARBA" id="ARBA00023002"/>
    </source>
</evidence>
<dbReference type="STRING" id="471704.A0A195E2U1"/>
<evidence type="ECO:0000256" key="1">
    <source>
        <dbReference type="ARBA" id="ARBA00001947"/>
    </source>
</evidence>
<dbReference type="EMBL" id="KQ979763">
    <property type="protein sequence ID" value="KYN19227.1"/>
    <property type="molecule type" value="Genomic_DNA"/>
</dbReference>
<comment type="cofactor">
    <cofactor evidence="1">
        <name>Zn(2+)</name>
        <dbReference type="ChEBI" id="CHEBI:29105"/>
    </cofactor>
</comment>
<keyword evidence="4" id="KW-0862">Zinc</keyword>
<accession>A0A195E2U1</accession>
<keyword evidence="5" id="KW-0560">Oxidoreductase</keyword>
<keyword evidence="3" id="KW-0479">Metal-binding</keyword>
<reference evidence="7 8" key="1">
    <citation type="submission" date="2015-09" db="EMBL/GenBank/DDBJ databases">
        <title>Trachymyrmex cornetzi WGS genome.</title>
        <authorList>
            <person name="Nygaard S."/>
            <person name="Hu H."/>
            <person name="Boomsma J."/>
            <person name="Zhang G."/>
        </authorList>
    </citation>
    <scope>NUCLEOTIDE SEQUENCE [LARGE SCALE GENOMIC DNA]</scope>
    <source>
        <strain evidence="7">Tcor2-1</strain>
        <tissue evidence="7">Whole body</tissue>
    </source>
</reference>
<evidence type="ECO:0000313" key="8">
    <source>
        <dbReference type="Proteomes" id="UP000078492"/>
    </source>
</evidence>
<organism evidence="7 8">
    <name type="scientific">Trachymyrmex cornetzi</name>
    <dbReference type="NCBI Taxonomy" id="471704"/>
    <lineage>
        <taxon>Eukaryota</taxon>
        <taxon>Metazoa</taxon>
        <taxon>Ecdysozoa</taxon>
        <taxon>Arthropoda</taxon>
        <taxon>Hexapoda</taxon>
        <taxon>Insecta</taxon>
        <taxon>Pterygota</taxon>
        <taxon>Neoptera</taxon>
        <taxon>Endopterygota</taxon>
        <taxon>Hymenoptera</taxon>
        <taxon>Apocrita</taxon>
        <taxon>Aculeata</taxon>
        <taxon>Formicoidea</taxon>
        <taxon>Formicidae</taxon>
        <taxon>Myrmicinae</taxon>
        <taxon>Trachymyrmex</taxon>
    </lineage>
</organism>
<evidence type="ECO:0000313" key="7">
    <source>
        <dbReference type="EMBL" id="KYN19227.1"/>
    </source>
</evidence>
<dbReference type="PANTHER" id="PTHR43161">
    <property type="entry name" value="SORBITOL DEHYDROGENASE"/>
    <property type="match status" value="1"/>
</dbReference>
<proteinExistence type="inferred from homology"/>
<keyword evidence="8" id="KW-1185">Reference proteome</keyword>
<comment type="similarity">
    <text evidence="2">Belongs to the zinc-containing alcohol dehydrogenase family.</text>
</comment>
<dbReference type="Gene3D" id="3.90.180.10">
    <property type="entry name" value="Medium-chain alcohol dehydrogenases, catalytic domain"/>
    <property type="match status" value="1"/>
</dbReference>
<sequence>MKLFADSRAVIEKNLKVFKRYNKLDRLATGLERIRKIVEPTRSTQTGRKLRAAVLHGPCNLKLDYIPEEEIQQTQVRVDVHFCGLTGSDVLLWRGEHRSTPKSTMVLGFEVSGTILEMGRLAHEQTGYQMGEEVVVHNYPVCGGLAESCLAHYRVGHFILKRRGVLISIVCFRSARGYAAGS</sequence>
<name>A0A195E2U1_9HYME</name>
<dbReference type="InterPro" id="IPR011032">
    <property type="entry name" value="GroES-like_sf"/>
</dbReference>
<protein>
    <submittedName>
        <fullName evidence="7">Sorbitol dehydrogenase</fullName>
    </submittedName>
</protein>
<gene>
    <name evidence="7" type="ORF">ALC57_08404</name>
</gene>
<evidence type="ECO:0000256" key="3">
    <source>
        <dbReference type="ARBA" id="ARBA00022723"/>
    </source>
</evidence>
<dbReference type="GO" id="GO:0046872">
    <property type="term" value="F:metal ion binding"/>
    <property type="evidence" value="ECO:0007669"/>
    <property type="project" value="UniProtKB-KW"/>
</dbReference>
<evidence type="ECO:0000259" key="6">
    <source>
        <dbReference type="Pfam" id="PF08240"/>
    </source>
</evidence>